<proteinExistence type="predicted"/>
<feature type="transmembrane region" description="Helical" evidence="1">
    <location>
        <begin position="21"/>
        <end position="38"/>
    </location>
</feature>
<reference evidence="2" key="1">
    <citation type="submission" date="2019-08" db="EMBL/GenBank/DDBJ databases">
        <authorList>
            <person name="Kucharzyk K."/>
            <person name="Murdoch R.W."/>
            <person name="Higgins S."/>
            <person name="Loffler F."/>
        </authorList>
    </citation>
    <scope>NUCLEOTIDE SEQUENCE</scope>
</reference>
<protein>
    <submittedName>
        <fullName evidence="2">Uncharacterized protein</fullName>
    </submittedName>
</protein>
<dbReference type="EMBL" id="VSSQ01070222">
    <property type="protein sequence ID" value="MPN22071.1"/>
    <property type="molecule type" value="Genomic_DNA"/>
</dbReference>
<organism evidence="2">
    <name type="scientific">bioreactor metagenome</name>
    <dbReference type="NCBI Taxonomy" id="1076179"/>
    <lineage>
        <taxon>unclassified sequences</taxon>
        <taxon>metagenomes</taxon>
        <taxon>ecological metagenomes</taxon>
    </lineage>
</organism>
<keyword evidence="1" id="KW-0472">Membrane</keyword>
<evidence type="ECO:0000256" key="1">
    <source>
        <dbReference type="SAM" id="Phobius"/>
    </source>
</evidence>
<keyword evidence="1" id="KW-0812">Transmembrane</keyword>
<accession>A0A645G5C6</accession>
<keyword evidence="1" id="KW-1133">Transmembrane helix</keyword>
<feature type="transmembrane region" description="Helical" evidence="1">
    <location>
        <begin position="44"/>
        <end position="62"/>
    </location>
</feature>
<sequence length="75" mass="7944">MSLLINSGVAISGLVIKFRPIVIAGFLGILLSFGMLMVAGINQILIFALLALIMLIVPGHILNNSSRKVKANQNA</sequence>
<comment type="caution">
    <text evidence="2">The sequence shown here is derived from an EMBL/GenBank/DDBJ whole genome shotgun (WGS) entry which is preliminary data.</text>
</comment>
<gene>
    <name evidence="2" type="ORF">SDC9_169454</name>
</gene>
<name>A0A645G5C6_9ZZZZ</name>
<evidence type="ECO:0000313" key="2">
    <source>
        <dbReference type="EMBL" id="MPN22071.1"/>
    </source>
</evidence>
<dbReference type="AlphaFoldDB" id="A0A645G5C6"/>